<dbReference type="AlphaFoldDB" id="A0A0B1TNR2"/>
<gene>
    <name evidence="2" type="ORF">OESDEN_02990</name>
</gene>
<keyword evidence="3" id="KW-1185">Reference proteome</keyword>
<dbReference type="OrthoDB" id="5834719at2759"/>
<accession>A0A0B1TNR2</accession>
<feature type="region of interest" description="Disordered" evidence="1">
    <location>
        <begin position="115"/>
        <end position="215"/>
    </location>
</feature>
<protein>
    <submittedName>
        <fullName evidence="2">Uncharacterized protein</fullName>
    </submittedName>
</protein>
<evidence type="ECO:0000313" key="3">
    <source>
        <dbReference type="Proteomes" id="UP000053660"/>
    </source>
</evidence>
<sequence>MPQAVLPQPSAAGKEKPPDATKLFHILSGARMLQSQRDKQAADHVPIPTGELVSTAVPLLRKEPVVAASSPLPSTAVTSTNTPVTAASANQPPKMSVAANAFGLSNDVIQQLLKRSSRPPEPQQIPKIPVQSEAPSTSAPPDAPASPDPEGPASPDAPASPDPEERGSNGSLLFTQKAQSEIPLDCWQPTEDKRPEPQKVISVRTPKKPKRPKDIDGIIVSSSSLYNKNDPSCTKGTVGMCILLKMIIQGYT</sequence>
<organism evidence="2 3">
    <name type="scientific">Oesophagostomum dentatum</name>
    <name type="common">Nodular worm</name>
    <dbReference type="NCBI Taxonomy" id="61180"/>
    <lineage>
        <taxon>Eukaryota</taxon>
        <taxon>Metazoa</taxon>
        <taxon>Ecdysozoa</taxon>
        <taxon>Nematoda</taxon>
        <taxon>Chromadorea</taxon>
        <taxon>Rhabditida</taxon>
        <taxon>Rhabditina</taxon>
        <taxon>Rhabditomorpha</taxon>
        <taxon>Strongyloidea</taxon>
        <taxon>Strongylidae</taxon>
        <taxon>Oesophagostomum</taxon>
    </lineage>
</organism>
<reference evidence="2 3" key="1">
    <citation type="submission" date="2014-03" db="EMBL/GenBank/DDBJ databases">
        <title>Draft genome of the hookworm Oesophagostomum dentatum.</title>
        <authorList>
            <person name="Mitreva M."/>
        </authorList>
    </citation>
    <scope>NUCLEOTIDE SEQUENCE [LARGE SCALE GENOMIC DNA]</scope>
    <source>
        <strain evidence="2 3">OD-Hann</strain>
    </source>
</reference>
<evidence type="ECO:0000256" key="1">
    <source>
        <dbReference type="SAM" id="MobiDB-lite"/>
    </source>
</evidence>
<feature type="compositionally biased region" description="Polar residues" evidence="1">
    <location>
        <begin position="71"/>
        <end position="92"/>
    </location>
</feature>
<feature type="compositionally biased region" description="Pro residues" evidence="1">
    <location>
        <begin position="141"/>
        <end position="152"/>
    </location>
</feature>
<feature type="compositionally biased region" description="Polar residues" evidence="1">
    <location>
        <begin position="168"/>
        <end position="179"/>
    </location>
</feature>
<name>A0A0B1TNR2_OESDE</name>
<feature type="region of interest" description="Disordered" evidence="1">
    <location>
        <begin position="68"/>
        <end position="92"/>
    </location>
</feature>
<evidence type="ECO:0000313" key="2">
    <source>
        <dbReference type="EMBL" id="KHJ97040.1"/>
    </source>
</evidence>
<proteinExistence type="predicted"/>
<dbReference type="Proteomes" id="UP000053660">
    <property type="component" value="Unassembled WGS sequence"/>
</dbReference>
<dbReference type="EMBL" id="KN549533">
    <property type="protein sequence ID" value="KHJ97040.1"/>
    <property type="molecule type" value="Genomic_DNA"/>
</dbReference>